<name>A0ACC1QB53_9APHY</name>
<gene>
    <name evidence="1" type="ORF">NUW54_g392</name>
</gene>
<sequence length="717" mass="75625">MNAQREAGGSVLGKRSHQIAHVEPLDADVVCGLQDAQALPTPDSTPNPKRAKTTTTVLDGDHNKENIPPFIFRPINGSPSSRVTRTLRRTSTMVAGAAMRSPSTPRRYASASDLRTAAVVADTPASSFAQLSLTTPPPTPPTSLLPIHVRARALLRPTCNDTPQFAGRSSERQRIESFVIGFLASRIDPDAPSTLYVSGSPGTGKTALVNAVLASLDLKLQAQGTQVLSINCMALDGVDAVWQRLAETLGSAAKATGRSRRAKASPKQTIENALSASERKCIIVLDELDHIASSSQALTPLFNLASTYSSCLRLIGIANTHTLTSSSCTTLSVQSMIGVDTLHFSPYTPEQLLDILQTRLAPLSQGEDSSCAERAKKFLPLPTLTLLSKKIAAQTGDVRAVFEVLRGAIDIAVTAATSPDPLSVPTPAVTPSHILSALKAYAPAGKTDPLATAIRSYCEQNGAAGHSASSVEETPGRGLKGLFSSLGCTAIIGNEAWMEEHQACVDGRLADLLHTWKDEGKSVVLLAAQREAADPSAHFVVLAAFAVADPIRPEAKRVIAKLHEQGLGTWMISGDNTMTAKAVARSVGIPETNVIAEVLPHQKAEKVQWLQQVGMKRPQRGLARIFGRNRLNDRCIVAMVGDGINDAPALTAADVGIAIGSGSDVAISSASFILFWASIYNIIALPIAAGVIYPAGHARLPPVWASLAMALSSVSVV</sequence>
<organism evidence="1 2">
    <name type="scientific">Trametes sanguinea</name>
    <dbReference type="NCBI Taxonomy" id="158606"/>
    <lineage>
        <taxon>Eukaryota</taxon>
        <taxon>Fungi</taxon>
        <taxon>Dikarya</taxon>
        <taxon>Basidiomycota</taxon>
        <taxon>Agaricomycotina</taxon>
        <taxon>Agaricomycetes</taxon>
        <taxon>Polyporales</taxon>
        <taxon>Polyporaceae</taxon>
        <taxon>Trametes</taxon>
    </lineage>
</organism>
<reference evidence="1" key="1">
    <citation type="submission" date="2022-08" db="EMBL/GenBank/DDBJ databases">
        <title>Genome Sequence of Pycnoporus sanguineus.</title>
        <authorList>
            <person name="Buettner E."/>
        </authorList>
    </citation>
    <scope>NUCLEOTIDE SEQUENCE</scope>
    <source>
        <strain evidence="1">CG-C14</strain>
    </source>
</reference>
<keyword evidence="2" id="KW-1185">Reference proteome</keyword>
<comment type="caution">
    <text evidence="1">The sequence shown here is derived from an EMBL/GenBank/DDBJ whole genome shotgun (WGS) entry which is preliminary data.</text>
</comment>
<dbReference type="Proteomes" id="UP001144978">
    <property type="component" value="Unassembled WGS sequence"/>
</dbReference>
<dbReference type="EMBL" id="JANSHE010000049">
    <property type="protein sequence ID" value="KAJ3018225.1"/>
    <property type="molecule type" value="Genomic_DNA"/>
</dbReference>
<protein>
    <submittedName>
        <fullName evidence="1">Uncharacterized protein</fullName>
    </submittedName>
</protein>
<evidence type="ECO:0000313" key="1">
    <source>
        <dbReference type="EMBL" id="KAJ3018225.1"/>
    </source>
</evidence>
<evidence type="ECO:0000313" key="2">
    <source>
        <dbReference type="Proteomes" id="UP001144978"/>
    </source>
</evidence>
<proteinExistence type="predicted"/>
<accession>A0ACC1QB53</accession>